<protein>
    <submittedName>
        <fullName evidence="15">Calcium-binding mitochondrial carrier protein SCaMC-1-B</fullName>
    </submittedName>
</protein>
<dbReference type="InterPro" id="IPR002067">
    <property type="entry name" value="MCP"/>
</dbReference>
<evidence type="ECO:0000256" key="10">
    <source>
        <dbReference type="ARBA" id="ARBA00023128"/>
    </source>
</evidence>
<reference evidence="15 16" key="1">
    <citation type="submission" date="2019-07" db="EMBL/GenBank/DDBJ databases">
        <title>Draft genome assembly of a fouling barnacle, Amphibalanus amphitrite (Darwin, 1854): The first reference genome for Thecostraca.</title>
        <authorList>
            <person name="Kim W."/>
        </authorList>
    </citation>
    <scope>NUCLEOTIDE SEQUENCE [LARGE SCALE GENOMIC DNA]</scope>
    <source>
        <strain evidence="15">SNU_AA5</strain>
        <tissue evidence="15">Soma without cirri and trophi</tissue>
    </source>
</reference>
<dbReference type="FunFam" id="1.50.40.10:FF:000003">
    <property type="entry name" value="Putative calcium-binding mitochondrial carrier protein scamc-2"/>
    <property type="match status" value="1"/>
</dbReference>
<evidence type="ECO:0000256" key="4">
    <source>
        <dbReference type="ARBA" id="ARBA00022692"/>
    </source>
</evidence>
<keyword evidence="16" id="KW-1185">Reference proteome</keyword>
<gene>
    <name evidence="15" type="primary">slc25a24-b</name>
    <name evidence="15" type="ORF">FJT64_012536</name>
</gene>
<evidence type="ECO:0000256" key="2">
    <source>
        <dbReference type="ARBA" id="ARBA00006375"/>
    </source>
</evidence>
<dbReference type="Pfam" id="PF00153">
    <property type="entry name" value="Mito_carr"/>
    <property type="match status" value="3"/>
</dbReference>
<dbReference type="AlphaFoldDB" id="A0A6A4UZ88"/>
<dbReference type="GO" id="GO:0005509">
    <property type="term" value="F:calcium ion binding"/>
    <property type="evidence" value="ECO:0007669"/>
    <property type="project" value="InterPro"/>
</dbReference>
<name>A0A6A4UZ88_AMPAM</name>
<evidence type="ECO:0000256" key="9">
    <source>
        <dbReference type="ARBA" id="ARBA00022989"/>
    </source>
</evidence>
<dbReference type="EMBL" id="VIIS01002057">
    <property type="protein sequence ID" value="KAF0289177.1"/>
    <property type="molecule type" value="Genomic_DNA"/>
</dbReference>
<dbReference type="Proteomes" id="UP000440578">
    <property type="component" value="Unassembled WGS sequence"/>
</dbReference>
<dbReference type="CDD" id="cd00051">
    <property type="entry name" value="EFh"/>
    <property type="match status" value="1"/>
</dbReference>
<evidence type="ECO:0000256" key="5">
    <source>
        <dbReference type="ARBA" id="ARBA00022723"/>
    </source>
</evidence>
<keyword evidence="11 12" id="KW-0472">Membrane</keyword>
<evidence type="ECO:0000256" key="8">
    <source>
        <dbReference type="ARBA" id="ARBA00022837"/>
    </source>
</evidence>
<dbReference type="PRINTS" id="PR00928">
    <property type="entry name" value="GRAVESDC"/>
</dbReference>
<feature type="repeat" description="Solcar" evidence="12">
    <location>
        <begin position="198"/>
        <end position="283"/>
    </location>
</feature>
<dbReference type="PROSITE" id="PS50222">
    <property type="entry name" value="EF_HAND_2"/>
    <property type="match status" value="2"/>
</dbReference>
<proteinExistence type="inferred from homology"/>
<keyword evidence="4 12" id="KW-0812">Transmembrane</keyword>
<evidence type="ECO:0000313" key="15">
    <source>
        <dbReference type="EMBL" id="KAF0289177.1"/>
    </source>
</evidence>
<dbReference type="PANTHER" id="PTHR24089">
    <property type="entry name" value="SOLUTE CARRIER FAMILY 25"/>
    <property type="match status" value="1"/>
</dbReference>
<evidence type="ECO:0000259" key="14">
    <source>
        <dbReference type="PROSITE" id="PS50222"/>
    </source>
</evidence>
<keyword evidence="9" id="KW-1133">Transmembrane helix</keyword>
<dbReference type="Pfam" id="PF13499">
    <property type="entry name" value="EF-hand_7"/>
    <property type="match status" value="1"/>
</dbReference>
<accession>A0A6A4UZ88</accession>
<evidence type="ECO:0000256" key="7">
    <source>
        <dbReference type="ARBA" id="ARBA00022792"/>
    </source>
</evidence>
<keyword evidence="10" id="KW-0496">Mitochondrion</keyword>
<comment type="subcellular location">
    <subcellularLocation>
        <location evidence="1">Mitochondrion inner membrane</location>
        <topology evidence="1">Multi-pass membrane protein</topology>
    </subcellularLocation>
</comment>
<dbReference type="InterPro" id="IPR002048">
    <property type="entry name" value="EF_hand_dom"/>
</dbReference>
<evidence type="ECO:0000256" key="3">
    <source>
        <dbReference type="ARBA" id="ARBA00022448"/>
    </source>
</evidence>
<evidence type="ECO:0000256" key="12">
    <source>
        <dbReference type="PROSITE-ProRule" id="PRU00282"/>
    </source>
</evidence>
<evidence type="ECO:0000256" key="13">
    <source>
        <dbReference type="RuleBase" id="RU000488"/>
    </source>
</evidence>
<dbReference type="Gene3D" id="1.10.238.10">
    <property type="entry name" value="EF-hand"/>
    <property type="match status" value="1"/>
</dbReference>
<keyword evidence="8" id="KW-0106">Calcium</keyword>
<dbReference type="InterPro" id="IPR018247">
    <property type="entry name" value="EF_Hand_1_Ca_BS"/>
</dbReference>
<dbReference type="PRINTS" id="PR00926">
    <property type="entry name" value="MITOCARRIER"/>
</dbReference>
<sequence>MGYLGLNYKKFIERSDQNQSGDLTLAEFVHYVIEHEKKLRLVFSSLDHNKDGRLDLDEIYSSLHKLGLKITRGEARKLLERMDKDGTLVINFGEWRDYLLFHPSSELHDILQYWRHSTPAAAMGAGLRSSRPGAACAMVAPPPPLQPLAGWLPRAALPAAGPLLRLLDARGLLCLQYLDIGEDLNVPDDFSAAELQQGLWWRHLLAGGVAGAVSRTATAPLDRLKVFLQVHGKSHFSSIKHCLRHMLNEGGVRSLWRGNGINVLKIAPESALKFMAYEYAKRALRGERPREISIYERFAAGSFAGGFSQTVIYPMEVLKTRLALRRTGQYKGMVDAAMKIYNAEGMRAFYKGYIPNLLGIIPYAGIDLCVYETLKKRYLRNHDETEDPGVMVLLACGTVSSTCGQIASYPLALVRTRLQAAAVLQQQAGGVDPATLNMRTLFRSIVRQEGFLGLYRGIAPNFLKVAPAVSISYVVYEKCRTALGVTMT</sequence>
<evidence type="ECO:0000256" key="6">
    <source>
        <dbReference type="ARBA" id="ARBA00022737"/>
    </source>
</evidence>
<dbReference type="InterPro" id="IPR018108">
    <property type="entry name" value="MCP_transmembrane"/>
</dbReference>
<dbReference type="PROSITE" id="PS00018">
    <property type="entry name" value="EF_HAND_1"/>
    <property type="match status" value="1"/>
</dbReference>
<feature type="repeat" description="Solcar" evidence="12">
    <location>
        <begin position="388"/>
        <end position="482"/>
    </location>
</feature>
<dbReference type="InterPro" id="IPR011992">
    <property type="entry name" value="EF-hand-dom_pair"/>
</dbReference>
<evidence type="ECO:0000256" key="1">
    <source>
        <dbReference type="ARBA" id="ARBA00004448"/>
    </source>
</evidence>
<keyword evidence="6" id="KW-0677">Repeat</keyword>
<dbReference type="SUPFAM" id="SSF47473">
    <property type="entry name" value="EF-hand"/>
    <property type="match status" value="1"/>
</dbReference>
<dbReference type="Gene3D" id="1.50.40.10">
    <property type="entry name" value="Mitochondrial carrier domain"/>
    <property type="match status" value="1"/>
</dbReference>
<dbReference type="GO" id="GO:0005743">
    <property type="term" value="C:mitochondrial inner membrane"/>
    <property type="evidence" value="ECO:0007669"/>
    <property type="project" value="UniProtKB-SubCell"/>
</dbReference>
<organism evidence="15 16">
    <name type="scientific">Amphibalanus amphitrite</name>
    <name type="common">Striped barnacle</name>
    <name type="synonym">Balanus amphitrite</name>
    <dbReference type="NCBI Taxonomy" id="1232801"/>
    <lineage>
        <taxon>Eukaryota</taxon>
        <taxon>Metazoa</taxon>
        <taxon>Ecdysozoa</taxon>
        <taxon>Arthropoda</taxon>
        <taxon>Crustacea</taxon>
        <taxon>Multicrustacea</taxon>
        <taxon>Cirripedia</taxon>
        <taxon>Thoracica</taxon>
        <taxon>Thoracicalcarea</taxon>
        <taxon>Balanomorpha</taxon>
        <taxon>Balanoidea</taxon>
        <taxon>Balanidae</taxon>
        <taxon>Amphibalaninae</taxon>
        <taxon>Amphibalanus</taxon>
    </lineage>
</organism>
<evidence type="ECO:0000313" key="16">
    <source>
        <dbReference type="Proteomes" id="UP000440578"/>
    </source>
</evidence>
<dbReference type="OrthoDB" id="270584at2759"/>
<keyword evidence="5" id="KW-0479">Metal-binding</keyword>
<feature type="repeat" description="Solcar" evidence="12">
    <location>
        <begin position="292"/>
        <end position="377"/>
    </location>
</feature>
<keyword evidence="7" id="KW-0999">Mitochondrion inner membrane</keyword>
<dbReference type="InterPro" id="IPR002167">
    <property type="entry name" value="GDC-like"/>
</dbReference>
<dbReference type="GO" id="GO:0055085">
    <property type="term" value="P:transmembrane transport"/>
    <property type="evidence" value="ECO:0007669"/>
    <property type="project" value="InterPro"/>
</dbReference>
<feature type="domain" description="EF-hand" evidence="14">
    <location>
        <begin position="34"/>
        <end position="69"/>
    </location>
</feature>
<dbReference type="SUPFAM" id="SSF103506">
    <property type="entry name" value="Mitochondrial carrier"/>
    <property type="match status" value="1"/>
</dbReference>
<dbReference type="InterPro" id="IPR023395">
    <property type="entry name" value="MCP_dom_sf"/>
</dbReference>
<evidence type="ECO:0000256" key="11">
    <source>
        <dbReference type="ARBA" id="ARBA00023136"/>
    </source>
</evidence>
<comment type="similarity">
    <text evidence="2 13">Belongs to the mitochondrial carrier (TC 2.A.29) family.</text>
</comment>
<feature type="domain" description="EF-hand" evidence="14">
    <location>
        <begin position="70"/>
        <end position="105"/>
    </location>
</feature>
<dbReference type="FunFam" id="1.10.238.10:FF:000028">
    <property type="entry name" value="Putative calcium-binding mitochondrial carrier protein scamc-2"/>
    <property type="match status" value="1"/>
</dbReference>
<dbReference type="PROSITE" id="PS50920">
    <property type="entry name" value="SOLCAR"/>
    <property type="match status" value="3"/>
</dbReference>
<comment type="caution">
    <text evidence="15">The sequence shown here is derived from an EMBL/GenBank/DDBJ whole genome shotgun (WGS) entry which is preliminary data.</text>
</comment>
<keyword evidence="3 13" id="KW-0813">Transport</keyword>